<dbReference type="InterPro" id="IPR000073">
    <property type="entry name" value="AB_hydrolase_1"/>
</dbReference>
<dbReference type="PANTHER" id="PTHR10992:SF1086">
    <property type="entry name" value="AB HYDROLASE-1 DOMAIN-CONTAINING PROTEIN"/>
    <property type="match status" value="1"/>
</dbReference>
<dbReference type="PANTHER" id="PTHR10992">
    <property type="entry name" value="METHYLESTERASE FAMILY MEMBER"/>
    <property type="match status" value="1"/>
</dbReference>
<dbReference type="GO" id="GO:0080032">
    <property type="term" value="F:methyl jasmonate esterase activity"/>
    <property type="evidence" value="ECO:0007669"/>
    <property type="project" value="TreeGrafter"/>
</dbReference>
<evidence type="ECO:0000313" key="2">
    <source>
        <dbReference type="EMBL" id="MBB6092387.1"/>
    </source>
</evidence>
<comment type="caution">
    <text evidence="2">The sequence shown here is derived from an EMBL/GenBank/DDBJ whole genome shotgun (WGS) entry which is preliminary data.</text>
</comment>
<keyword evidence="3" id="KW-1185">Reference proteome</keyword>
<reference evidence="2 3" key="1">
    <citation type="submission" date="2020-08" db="EMBL/GenBank/DDBJ databases">
        <title>Genomic Encyclopedia of Type Strains, Phase IV (KMG-IV): sequencing the most valuable type-strain genomes for metagenomic binning, comparative biology and taxonomic classification.</title>
        <authorList>
            <person name="Goeker M."/>
        </authorList>
    </citation>
    <scope>NUCLEOTIDE SEQUENCE [LARGE SCALE GENOMIC DNA]</scope>
    <source>
        <strain evidence="2 3">DSM 26723</strain>
    </source>
</reference>
<protein>
    <submittedName>
        <fullName evidence="2">Pimeloyl-ACP methyl ester carboxylesterase</fullName>
    </submittedName>
</protein>
<dbReference type="Gene3D" id="3.40.50.1820">
    <property type="entry name" value="alpha/beta hydrolase"/>
    <property type="match status" value="1"/>
</dbReference>
<accession>A0A841HHF5</accession>
<gene>
    <name evidence="2" type="ORF">HNQ60_001233</name>
</gene>
<dbReference type="SUPFAM" id="SSF53474">
    <property type="entry name" value="alpha/beta-Hydrolases"/>
    <property type="match status" value="1"/>
</dbReference>
<dbReference type="GO" id="GO:0080030">
    <property type="term" value="F:methyl indole-3-acetate esterase activity"/>
    <property type="evidence" value="ECO:0007669"/>
    <property type="project" value="TreeGrafter"/>
</dbReference>
<organism evidence="2 3">
    <name type="scientific">Povalibacter uvarum</name>
    <dbReference type="NCBI Taxonomy" id="732238"/>
    <lineage>
        <taxon>Bacteria</taxon>
        <taxon>Pseudomonadati</taxon>
        <taxon>Pseudomonadota</taxon>
        <taxon>Gammaproteobacteria</taxon>
        <taxon>Steroidobacterales</taxon>
        <taxon>Steroidobacteraceae</taxon>
        <taxon>Povalibacter</taxon>
    </lineage>
</organism>
<dbReference type="AlphaFoldDB" id="A0A841HHF5"/>
<evidence type="ECO:0000313" key="3">
    <source>
        <dbReference type="Proteomes" id="UP000588068"/>
    </source>
</evidence>
<proteinExistence type="predicted"/>
<feature type="domain" description="AB hydrolase-1" evidence="1">
    <location>
        <begin position="8"/>
        <end position="274"/>
    </location>
</feature>
<dbReference type="InterPro" id="IPR045889">
    <property type="entry name" value="MES/HNL"/>
</dbReference>
<evidence type="ECO:0000259" key="1">
    <source>
        <dbReference type="Pfam" id="PF12697"/>
    </source>
</evidence>
<dbReference type="EMBL" id="JACHHZ010000001">
    <property type="protein sequence ID" value="MBB6092387.1"/>
    <property type="molecule type" value="Genomic_DNA"/>
</dbReference>
<name>A0A841HHF5_9GAMM</name>
<sequence length="295" mass="30915">MSISKAAFVLVHGGWHNHSTWDKVVPMLEAQGFAALTIDLPGAGLNAIAPKSLNLRPFDPAVFAAERSPVAGVTQEERTQAVVSLVREAASLGDGKVILVGHSAGGLTISAVAEQVPELLFAVVYLSGFMLPNGMQVFEMLQHETMSSSLGPGLFVGNPAATGATRINTGSSDDAYRSRLKATFYGDVSESDFALATSQLHCDEPVGAVTPSAITPGRFGAVPRHYIRCTQDRAIPLAGQDHMIATVDGAIGGKTTIHTLESSHSPFLSQPAALSKILIGISATDDRRRSAGLDT</sequence>
<dbReference type="RefSeq" id="WP_184330107.1">
    <property type="nucleotide sequence ID" value="NZ_JACHHZ010000001.1"/>
</dbReference>
<dbReference type="Proteomes" id="UP000588068">
    <property type="component" value="Unassembled WGS sequence"/>
</dbReference>
<dbReference type="Pfam" id="PF12697">
    <property type="entry name" value="Abhydrolase_6"/>
    <property type="match status" value="1"/>
</dbReference>
<dbReference type="InterPro" id="IPR029058">
    <property type="entry name" value="AB_hydrolase_fold"/>
</dbReference>